<dbReference type="GO" id="GO:0016758">
    <property type="term" value="F:hexosyltransferase activity"/>
    <property type="evidence" value="ECO:0007669"/>
    <property type="project" value="UniProtKB-ARBA"/>
</dbReference>
<gene>
    <name evidence="3" type="ordered locus">Cyan7822_2161</name>
</gene>
<dbReference type="Gene3D" id="3.90.550.10">
    <property type="entry name" value="Spore Coat Polysaccharide Biosynthesis Protein SpsA, Chain A"/>
    <property type="match status" value="1"/>
</dbReference>
<evidence type="ECO:0000313" key="3">
    <source>
        <dbReference type="EMBL" id="ADN14140.1"/>
    </source>
</evidence>
<reference evidence="4" key="1">
    <citation type="journal article" date="2011" name="MBio">
        <title>Novel metabolic attributes of the genus Cyanothece, comprising a group of unicellular nitrogen-fixing Cyanobacteria.</title>
        <authorList>
            <person name="Bandyopadhyay A."/>
            <person name="Elvitigala T."/>
            <person name="Welsh E."/>
            <person name="Stockel J."/>
            <person name="Liberton M."/>
            <person name="Min H."/>
            <person name="Sherman L.A."/>
            <person name="Pakrasi H.B."/>
        </authorList>
    </citation>
    <scope>NUCLEOTIDE SEQUENCE [LARGE SCALE GENOMIC DNA]</scope>
    <source>
        <strain evidence="4">PCC 7822</strain>
    </source>
</reference>
<dbReference type="SUPFAM" id="SSF103657">
    <property type="entry name" value="BAR/IMD domain-like"/>
    <property type="match status" value="1"/>
</dbReference>
<dbReference type="AlphaFoldDB" id="E0UDE9"/>
<dbReference type="InterPro" id="IPR001173">
    <property type="entry name" value="Glyco_trans_2-like"/>
</dbReference>
<dbReference type="KEGG" id="cyj:Cyan7822_2161"/>
<dbReference type="InterPro" id="IPR029044">
    <property type="entry name" value="Nucleotide-diphossugar_trans"/>
</dbReference>
<keyword evidence="1" id="KW-0175">Coiled coil</keyword>
<accession>E0UDE9</accession>
<dbReference type="RefSeq" id="WP_013322245.1">
    <property type="nucleotide sequence ID" value="NC_014501.1"/>
</dbReference>
<dbReference type="STRING" id="497965.Cyan7822_2161"/>
<sequence length="395" mass="45900">MIDFSAGIVSSGQVRDITPNAILPSVLDTPDHREDMNKNPFPLVSILIPTYQGEKFLGETLSSALSQTYPHLEIILSDDSSTDQTLQIARIYQEQSPHHFKIFTNPDQGMINNWNYCISQAQGDYIKFLFQDDILKPNCLEEMVKLCQKNEKIGMVFCQRELILSKEAETLQSCLNIYNNCQNLHEHWSILEEIQSGETLLKDPNFLQEPMNKIGEPSNVLIKKEVFDQLGTFDADLCQVVDVEMWARVMLYYQIGFIDQTLSYFRIHPEQESVKNLETGESIRDHLRFYKKLLTSSYYNLLPESLKMNIYEKLENYRNDLEKQRDRGIARIQQLEAHEADLESELRKTQSDFFRVQKELEKCQATLQQIKSSLFGKMLFAGLKLKRIVQESTEK</sequence>
<dbReference type="HOGENOM" id="CLU_025996_0_4_3"/>
<name>E0UDE9_GLOV7</name>
<protein>
    <submittedName>
        <fullName evidence="3">Glycosyl transferase family 2</fullName>
    </submittedName>
</protein>
<dbReference type="CAZy" id="GT2">
    <property type="family name" value="Glycosyltransferase Family 2"/>
</dbReference>
<evidence type="ECO:0000259" key="2">
    <source>
        <dbReference type="Pfam" id="PF00535"/>
    </source>
</evidence>
<dbReference type="PANTHER" id="PTHR22916:SF3">
    <property type="entry name" value="UDP-GLCNAC:BETAGAL BETA-1,3-N-ACETYLGLUCOSAMINYLTRANSFERASE-LIKE PROTEIN 1"/>
    <property type="match status" value="1"/>
</dbReference>
<keyword evidence="3" id="KW-0808">Transferase</keyword>
<dbReference type="SUPFAM" id="SSF53448">
    <property type="entry name" value="Nucleotide-diphospho-sugar transferases"/>
    <property type="match status" value="1"/>
</dbReference>
<dbReference type="eggNOG" id="COG1216">
    <property type="taxonomic scope" value="Bacteria"/>
</dbReference>
<dbReference type="PANTHER" id="PTHR22916">
    <property type="entry name" value="GLYCOSYLTRANSFERASE"/>
    <property type="match status" value="1"/>
</dbReference>
<dbReference type="InterPro" id="IPR027267">
    <property type="entry name" value="AH/BAR_dom_sf"/>
</dbReference>
<organism evidence="3 4">
    <name type="scientific">Gloeothece verrucosa (strain PCC 7822)</name>
    <name type="common">Cyanothece sp. (strain PCC 7822)</name>
    <dbReference type="NCBI Taxonomy" id="497965"/>
    <lineage>
        <taxon>Bacteria</taxon>
        <taxon>Bacillati</taxon>
        <taxon>Cyanobacteriota</taxon>
        <taxon>Cyanophyceae</taxon>
        <taxon>Oscillatoriophycideae</taxon>
        <taxon>Chroococcales</taxon>
        <taxon>Aphanothecaceae</taxon>
        <taxon>Gloeothece</taxon>
        <taxon>Gloeothece verrucosa</taxon>
    </lineage>
</organism>
<dbReference type="EMBL" id="CP002198">
    <property type="protein sequence ID" value="ADN14140.1"/>
    <property type="molecule type" value="Genomic_DNA"/>
</dbReference>
<evidence type="ECO:0000256" key="1">
    <source>
        <dbReference type="SAM" id="Coils"/>
    </source>
</evidence>
<proteinExistence type="predicted"/>
<evidence type="ECO:0000313" key="4">
    <source>
        <dbReference type="Proteomes" id="UP000008206"/>
    </source>
</evidence>
<dbReference type="Proteomes" id="UP000008206">
    <property type="component" value="Chromosome"/>
</dbReference>
<feature type="coiled-coil region" evidence="1">
    <location>
        <begin position="307"/>
        <end position="352"/>
    </location>
</feature>
<keyword evidence="4" id="KW-1185">Reference proteome</keyword>
<feature type="domain" description="Glycosyltransferase 2-like" evidence="2">
    <location>
        <begin position="45"/>
        <end position="156"/>
    </location>
</feature>
<dbReference type="Pfam" id="PF00535">
    <property type="entry name" value="Glycos_transf_2"/>
    <property type="match status" value="1"/>
</dbReference>